<keyword evidence="8" id="KW-0175">Coiled coil</keyword>
<dbReference type="Proteomes" id="UP000085678">
    <property type="component" value="Unplaced"/>
</dbReference>
<dbReference type="AlphaFoldDB" id="A0A1S3IYW1"/>
<dbReference type="GeneID" id="106168769"/>
<dbReference type="GO" id="GO:0004674">
    <property type="term" value="F:protein serine/threonine kinase activity"/>
    <property type="evidence" value="ECO:0007669"/>
    <property type="project" value="UniProtKB-KW"/>
</dbReference>
<evidence type="ECO:0000256" key="9">
    <source>
        <dbReference type="SAM" id="MobiDB-lite"/>
    </source>
</evidence>
<proteinExistence type="predicted"/>
<evidence type="ECO:0000256" key="4">
    <source>
        <dbReference type="ARBA" id="ARBA00022741"/>
    </source>
</evidence>
<dbReference type="PROSITE" id="PS00108">
    <property type="entry name" value="PROTEIN_KINASE_ST"/>
    <property type="match status" value="1"/>
</dbReference>
<dbReference type="OrthoDB" id="10027016at2759"/>
<feature type="binding site" evidence="7">
    <location>
        <position position="65"/>
    </location>
    <ligand>
        <name>ATP</name>
        <dbReference type="ChEBI" id="CHEBI:30616"/>
    </ligand>
</feature>
<dbReference type="FunCoup" id="A0A1S3IYW1">
    <property type="interactions" value="1190"/>
</dbReference>
<dbReference type="InterPro" id="IPR008271">
    <property type="entry name" value="Ser/Thr_kinase_AS"/>
</dbReference>
<dbReference type="PROSITE" id="PS50011">
    <property type="entry name" value="PROTEIN_KINASE_DOM"/>
    <property type="match status" value="1"/>
</dbReference>
<evidence type="ECO:0000259" key="10">
    <source>
        <dbReference type="PROSITE" id="PS50011"/>
    </source>
</evidence>
<dbReference type="Pfam" id="PF12474">
    <property type="entry name" value="PKK"/>
    <property type="match status" value="2"/>
</dbReference>
<feature type="compositionally biased region" description="Basic and acidic residues" evidence="9">
    <location>
        <begin position="604"/>
        <end position="619"/>
    </location>
</feature>
<evidence type="ECO:0000256" key="2">
    <source>
        <dbReference type="ARBA" id="ARBA00022553"/>
    </source>
</evidence>
<keyword evidence="3" id="KW-0808">Transferase</keyword>
<feature type="compositionally biased region" description="Low complexity" evidence="9">
    <location>
        <begin position="384"/>
        <end position="404"/>
    </location>
</feature>
<keyword evidence="11" id="KW-1185">Reference proteome</keyword>
<feature type="compositionally biased region" description="Basic and acidic residues" evidence="9">
    <location>
        <begin position="365"/>
        <end position="375"/>
    </location>
</feature>
<dbReference type="SMART" id="SM00220">
    <property type="entry name" value="S_TKc"/>
    <property type="match status" value="1"/>
</dbReference>
<dbReference type="FunFam" id="3.30.200.20:FF:000353">
    <property type="entry name" value="Sterile20-like kinase, isoform B"/>
    <property type="match status" value="1"/>
</dbReference>
<reference evidence="12" key="1">
    <citation type="submission" date="2025-08" db="UniProtKB">
        <authorList>
            <consortium name="RefSeq"/>
        </authorList>
    </citation>
    <scope>IDENTIFICATION</scope>
    <source>
        <tissue evidence="12">Gonads</tissue>
    </source>
</reference>
<dbReference type="InterPro" id="IPR022165">
    <property type="entry name" value="PKK"/>
</dbReference>
<evidence type="ECO:0000256" key="7">
    <source>
        <dbReference type="PROSITE-ProRule" id="PRU10141"/>
    </source>
</evidence>
<dbReference type="InParanoid" id="A0A1S3IYW1"/>
<sequence>MSFLSSLKKLFNSKESKKKTKQNEHIITDRDPSQLWEIVGELGDGAFGKVYKAQHKEGKQFAALKKVELKNEEDLEDFTVEIDILSECKHPNVVGLYEAFLWAEHLMIYIEFCAGGAVDSIMLELEKGLNETQIKAITHQMCQGLKFLHENKVIHRDLKAGNVLLTLEGQVKLADFGVSAKNTKTRQRRDSFIGTPYWMAPEVILCETYKENPYDHMADVWSLGCTMIEFAEMEPPNHEMHPMRVLIKIQKNDPPTLLNRKKWSNEFHDFLSKCLVKNPEHRMNMEQLLQHVFIKDATDIKPIRDLVAEAKAEVIEEVQDLDEEEEIKGGDEDTLSMDDILELEETEAVPRDTDSDTNSIGDVSKISEDLDREFEKLDEEERSSQSSITPRTPSPSPREVTPSPRESPEVEVPKEPSGVEITEKTDQPAGEITNFENVKTDETTKDKNEALETVETKNDTSEPVEIKDNDEGVVEVDKESKGEVQKEEEQREQDDKRSMDEGIGASSSEKSVVSVDTTQSESSSDISDEYRRKEMEAIHQQVAQAILDEIVDEVIKSDTTQPSIPAVVLDTVNDIVSDTVLPPPVEEAGGKVMVTDLDEEEDDSRSKVRETRENEKHDSQGPQSLREAMKANKNSRPDVTVNNQAVPPDTSVLINGSVGRDSPRREKAPTPPRDTGREGEVNRAPDGRIEGVRYRKNEKRESRSDEGRGTTKSRDGQKQADYRTINKTRKYMIDGVVVTSKTTRVVAAGEENKSKEEHQMRKQDLRELKLLQKVENKQYQELVYKAQYAREQQEKKFEQEMQNLLKNFEVDIENLNKQQKFAVEKAEKAQEQDLNIAAKKLRLDQERELKLFREDLKNELKLLKHQVDMMPKDVRKEAYKKKKEEKEIEQAEKERNFLEKQQENLERSMKRLADQHKEKIALLEKQFLQQKQQLLRAREAAIWELEERQLHEKHQLAKRQLKDLFFLKRHQMLTRHERELEQVKRINTHKEDEMIRRHILEKKRLPKIQKNELKTREQLFKQSMRISTVLSPDEEKNKFREFQENEKKRVKSEQRRQELKHKKQWEELKMKNDAASRELEQLQAEKRKMLMEHETQKIKELEEQYQSELKEWKNNLRPRKQALEEEFNRQRTEQERFYGSTLYNEVDMGTPERQSNGQSIRASTAI</sequence>
<evidence type="ECO:0000313" key="12">
    <source>
        <dbReference type="RefSeq" id="XP_013403395.1"/>
    </source>
</evidence>
<feature type="coiled-coil region" evidence="8">
    <location>
        <begin position="798"/>
        <end position="832"/>
    </location>
</feature>
<feature type="compositionally biased region" description="Basic and acidic residues" evidence="9">
    <location>
        <begin position="438"/>
        <end position="500"/>
    </location>
</feature>
<feature type="region of interest" description="Disordered" evidence="9">
    <location>
        <begin position="1143"/>
        <end position="1166"/>
    </location>
</feature>
<evidence type="ECO:0000313" key="11">
    <source>
        <dbReference type="Proteomes" id="UP000085678"/>
    </source>
</evidence>
<organism evidence="11 12">
    <name type="scientific">Lingula anatina</name>
    <name type="common">Brachiopod</name>
    <name type="synonym">Lingula unguis</name>
    <dbReference type="NCBI Taxonomy" id="7574"/>
    <lineage>
        <taxon>Eukaryota</taxon>
        <taxon>Metazoa</taxon>
        <taxon>Spiralia</taxon>
        <taxon>Lophotrochozoa</taxon>
        <taxon>Brachiopoda</taxon>
        <taxon>Linguliformea</taxon>
        <taxon>Lingulata</taxon>
        <taxon>Lingulida</taxon>
        <taxon>Linguloidea</taxon>
        <taxon>Lingulidae</taxon>
        <taxon>Lingula</taxon>
    </lineage>
</organism>
<evidence type="ECO:0000256" key="3">
    <source>
        <dbReference type="ARBA" id="ARBA00022679"/>
    </source>
</evidence>
<dbReference type="Pfam" id="PF00069">
    <property type="entry name" value="Pkinase"/>
    <property type="match status" value="1"/>
</dbReference>
<gene>
    <name evidence="12" type="primary">LOC106168769</name>
</gene>
<protein>
    <submittedName>
        <fullName evidence="12">STE20-like serine/threonine-protein kinase isoform X1</fullName>
    </submittedName>
</protein>
<dbReference type="Gene3D" id="3.30.200.20">
    <property type="entry name" value="Phosphorylase Kinase, domain 1"/>
    <property type="match status" value="1"/>
</dbReference>
<evidence type="ECO:0000256" key="8">
    <source>
        <dbReference type="SAM" id="Coils"/>
    </source>
</evidence>
<feature type="region of interest" description="Disordered" evidence="9">
    <location>
        <begin position="580"/>
        <end position="726"/>
    </location>
</feature>
<dbReference type="KEGG" id="lak:106168769"/>
<evidence type="ECO:0000256" key="6">
    <source>
        <dbReference type="ARBA" id="ARBA00022840"/>
    </source>
</evidence>
<dbReference type="FunFam" id="1.10.510.10:FF:001298">
    <property type="entry name" value="STE20-like kinase"/>
    <property type="match status" value="1"/>
</dbReference>
<keyword evidence="2" id="KW-0597">Phosphoprotein</keyword>
<dbReference type="PROSITE" id="PS00107">
    <property type="entry name" value="PROTEIN_KINASE_ATP"/>
    <property type="match status" value="1"/>
</dbReference>
<dbReference type="InterPro" id="IPR000719">
    <property type="entry name" value="Prot_kinase_dom"/>
</dbReference>
<feature type="compositionally biased region" description="Polar residues" evidence="9">
    <location>
        <begin position="505"/>
        <end position="525"/>
    </location>
</feature>
<feature type="region of interest" description="Disordered" evidence="9">
    <location>
        <begin position="1040"/>
        <end position="1059"/>
    </location>
</feature>
<keyword evidence="6 7" id="KW-0067">ATP-binding</keyword>
<feature type="region of interest" description="Disordered" evidence="9">
    <location>
        <begin position="317"/>
        <end position="530"/>
    </location>
</feature>
<dbReference type="GO" id="GO:0005524">
    <property type="term" value="F:ATP binding"/>
    <property type="evidence" value="ECO:0007669"/>
    <property type="project" value="UniProtKB-UniRule"/>
</dbReference>
<dbReference type="PANTHER" id="PTHR46538">
    <property type="entry name" value="PROTEIN KINASE DOMAIN-CONTAINING PROTEIN"/>
    <property type="match status" value="1"/>
</dbReference>
<keyword evidence="5" id="KW-0418">Kinase</keyword>
<dbReference type="InterPro" id="IPR051585">
    <property type="entry name" value="STE20_Ser/Thr_Kinases"/>
</dbReference>
<dbReference type="SUPFAM" id="SSF56112">
    <property type="entry name" value="Protein kinase-like (PK-like)"/>
    <property type="match status" value="1"/>
</dbReference>
<feature type="coiled-coil region" evidence="8">
    <location>
        <begin position="874"/>
        <end position="948"/>
    </location>
</feature>
<accession>A0A1S3IYW1</accession>
<keyword evidence="1" id="KW-0723">Serine/threonine-protein kinase</keyword>
<feature type="compositionally biased region" description="Polar residues" evidence="9">
    <location>
        <begin position="1152"/>
        <end position="1166"/>
    </location>
</feature>
<feature type="compositionally biased region" description="Basic and acidic residues" evidence="9">
    <location>
        <begin position="661"/>
        <end position="721"/>
    </location>
</feature>
<dbReference type="RefSeq" id="XP_013403395.1">
    <property type="nucleotide sequence ID" value="XM_013547941.2"/>
</dbReference>
<name>A0A1S3IYW1_LINAN</name>
<feature type="compositionally biased region" description="Basic and acidic residues" evidence="9">
    <location>
        <begin position="1040"/>
        <end position="1057"/>
    </location>
</feature>
<dbReference type="Gene3D" id="1.10.510.10">
    <property type="entry name" value="Transferase(Phosphotransferase) domain 1"/>
    <property type="match status" value="1"/>
</dbReference>
<dbReference type="InterPro" id="IPR011009">
    <property type="entry name" value="Kinase-like_dom_sf"/>
</dbReference>
<evidence type="ECO:0000256" key="5">
    <source>
        <dbReference type="ARBA" id="ARBA00022777"/>
    </source>
</evidence>
<feature type="domain" description="Protein kinase" evidence="10">
    <location>
        <begin position="36"/>
        <end position="294"/>
    </location>
</feature>
<dbReference type="InterPro" id="IPR017441">
    <property type="entry name" value="Protein_kinase_ATP_BS"/>
</dbReference>
<evidence type="ECO:0000256" key="1">
    <source>
        <dbReference type="ARBA" id="ARBA00022527"/>
    </source>
</evidence>
<dbReference type="STRING" id="7574.A0A1S3IYW1"/>
<dbReference type="PANTHER" id="PTHR46538:SF3">
    <property type="entry name" value="PROTEIN KINASE DOMAIN-CONTAINING PROTEIN"/>
    <property type="match status" value="1"/>
</dbReference>
<feature type="compositionally biased region" description="Acidic residues" evidence="9">
    <location>
        <begin position="317"/>
        <end position="347"/>
    </location>
</feature>
<keyword evidence="4 7" id="KW-0547">Nucleotide-binding</keyword>